<dbReference type="Proteomes" id="UP000204087">
    <property type="component" value="Segment"/>
</dbReference>
<organism evidence="1 2">
    <name type="scientific">Pectobacterium phage PP16</name>
    <dbReference type="NCBI Taxonomy" id="1873958"/>
    <lineage>
        <taxon>Viruses</taxon>
        <taxon>Duplodnaviria</taxon>
        <taxon>Heunggongvirae</taxon>
        <taxon>Uroviricota</taxon>
        <taxon>Caudoviricetes</taxon>
        <taxon>Autographivirales</taxon>
        <taxon>Autoscriptoviridae</taxon>
        <taxon>Corkvirinae</taxon>
        <taxon>Kotilavirus</taxon>
        <taxon>Kotilavirus PP16</taxon>
    </lineage>
</organism>
<gene>
    <name evidence="1" type="ORF">PP16_gp30</name>
</gene>
<evidence type="ECO:0000313" key="1">
    <source>
        <dbReference type="EMBL" id="ANT45332.1"/>
    </source>
</evidence>
<dbReference type="GeneID" id="29066099"/>
<keyword evidence="2" id="KW-1185">Reference proteome</keyword>
<protein>
    <submittedName>
        <fullName evidence="1">Uncharacterized protein</fullName>
    </submittedName>
</protein>
<dbReference type="RefSeq" id="YP_009286800.1">
    <property type="nucleotide sequence ID" value="NC_031068.2"/>
</dbReference>
<dbReference type="EMBL" id="KX278418">
    <property type="protein sequence ID" value="ANT45332.1"/>
    <property type="molecule type" value="Genomic_DNA"/>
</dbReference>
<evidence type="ECO:0000313" key="2">
    <source>
        <dbReference type="Proteomes" id="UP000204087"/>
    </source>
</evidence>
<name>A0A1B1PEC9_9CAUD</name>
<accession>A0A1B1PEC9</accession>
<reference evidence="1" key="1">
    <citation type="submission" date="2016-05" db="EMBL/GenBank/DDBJ databases">
        <authorList>
            <person name="Shneider M.M."/>
            <person name="Kabanova A.P."/>
            <person name="Vo T.N.H."/>
            <person name="Samarov N.I."/>
            <person name="Miroshnikov K.K."/>
            <person name="Korzhenkov A.A."/>
            <person name="Karandashov V.E."/>
            <person name="Toschakov S.V."/>
            <person name="Ignatov A.N."/>
            <person name="Miroshnikov K.A."/>
        </authorList>
    </citation>
    <scope>NUCLEOTIDE SEQUENCE [LARGE SCALE GENOMIC DNA]</scope>
</reference>
<dbReference type="KEGG" id="vg:29066099"/>
<proteinExistence type="predicted"/>
<sequence length="97" mass="10855">MNCGWRVTLKSVPAVQSVRHGRLYGGVVLISKTDYRDEGNGGFYETHLEKRGTVYYLFQSTNGAGTVSTDEETVLMNRQQAIDIARMILRNEGITNV</sequence>